<dbReference type="GO" id="GO:0008832">
    <property type="term" value="F:dGTPase activity"/>
    <property type="evidence" value="ECO:0007669"/>
    <property type="project" value="TreeGrafter"/>
</dbReference>
<dbReference type="AlphaFoldDB" id="A0AAN9GPS1"/>
<evidence type="ECO:0000259" key="3">
    <source>
        <dbReference type="SMART" id="SM00471"/>
    </source>
</evidence>
<feature type="region of interest" description="Disordered" evidence="2">
    <location>
        <begin position="1"/>
        <end position="36"/>
    </location>
</feature>
<feature type="domain" description="HD/PDEase" evidence="3">
    <location>
        <begin position="95"/>
        <end position="257"/>
    </location>
</feature>
<accession>A0AAN9GPS1</accession>
<dbReference type="GO" id="GO:0005634">
    <property type="term" value="C:nucleus"/>
    <property type="evidence" value="ECO:0007669"/>
    <property type="project" value="TreeGrafter"/>
</dbReference>
<dbReference type="Proteomes" id="UP001374579">
    <property type="component" value="Unassembled WGS sequence"/>
</dbReference>
<dbReference type="Gene3D" id="1.10.3210.10">
    <property type="entry name" value="Hypothetical protein af1432"/>
    <property type="match status" value="1"/>
</dbReference>
<evidence type="ECO:0000313" key="4">
    <source>
        <dbReference type="EMBL" id="KAK7114410.1"/>
    </source>
</evidence>
<sequence length="542" mass="62308">MSNKPSSTRKRSTNAKSPTKESPAKQPRTESSQPRFVETSIEDKFHPDGSKVFNDPVHGHMEFHPLCVAIIDTPQFQRLRNLKQLGATYSVYPGAAHNRFEHSLGVGHLAGELVFDLRTRQPELDITWKDILCVQIAGLCHDLGHGPFSHLFEHRFVPATRDKSKPKWTHEEASVNMFNYMVEQEANELKEKFRKWDFHDGEITFMKDLILGKHPRGGDCGYGKEKPFLYEIVANKRNGVDVDKWDYFRRDCLQLGIFSSFDHTRFMKFARVIHVEEEGLQICVREKEALDVYQMFHTRHSLHLKAYQHKSAYVIGVMLIDAIIAANDHITIPGDNGKLCKMSECVDEKNIDAYMNLTDNVVSHILLTDNPNLEVAKKLLRDVERRKLYKCVGESMPSKDSDTFDEKMVEDGINEEVRRINGGKSLTEQYPDSKFVVQVVKLDFGKGDQNPVDHLLFFSKHDKTKAVHVRPAEVSSFLPQVVFKEQLVRVFFRLTDNPKRDLDSLKMLQEGFQNWCKSKIGEKGFKFFNIPKTLANQAAKPN</sequence>
<dbReference type="PANTHER" id="PTHR11373">
    <property type="entry name" value="DEOXYNUCLEOSIDE TRIPHOSPHATE TRIPHOSPHOHYDROLASE"/>
    <property type="match status" value="1"/>
</dbReference>
<dbReference type="PANTHER" id="PTHR11373:SF4">
    <property type="entry name" value="DEOXYNUCLEOSIDE TRIPHOSPHATE TRIPHOSPHOHYDROLASE SAMHD1"/>
    <property type="match status" value="1"/>
</dbReference>
<dbReference type="InterPro" id="IPR003607">
    <property type="entry name" value="HD/PDEase_dom"/>
</dbReference>
<name>A0AAN9GPS1_9CAEN</name>
<proteinExistence type="inferred from homology"/>
<keyword evidence="5" id="KW-1185">Reference proteome</keyword>
<evidence type="ECO:0000313" key="5">
    <source>
        <dbReference type="Proteomes" id="UP001374579"/>
    </source>
</evidence>
<comment type="caution">
    <text evidence="4">The sequence shown here is derived from an EMBL/GenBank/DDBJ whole genome shotgun (WGS) entry which is preliminary data.</text>
</comment>
<gene>
    <name evidence="4" type="ORF">V1264_000473</name>
</gene>
<evidence type="ECO:0000256" key="1">
    <source>
        <dbReference type="ARBA" id="ARBA00005776"/>
    </source>
</evidence>
<dbReference type="SUPFAM" id="SSF109604">
    <property type="entry name" value="HD-domain/PDEase-like"/>
    <property type="match status" value="1"/>
</dbReference>
<comment type="similarity">
    <text evidence="1">Belongs to the SAMHD1 family.</text>
</comment>
<dbReference type="SMART" id="SM00471">
    <property type="entry name" value="HDc"/>
    <property type="match status" value="1"/>
</dbReference>
<evidence type="ECO:0000256" key="2">
    <source>
        <dbReference type="SAM" id="MobiDB-lite"/>
    </source>
</evidence>
<dbReference type="Pfam" id="PF01966">
    <property type="entry name" value="HD"/>
    <property type="match status" value="1"/>
</dbReference>
<dbReference type="InterPro" id="IPR050135">
    <property type="entry name" value="dGTPase-like"/>
</dbReference>
<dbReference type="InterPro" id="IPR006674">
    <property type="entry name" value="HD_domain"/>
</dbReference>
<protein>
    <recommendedName>
        <fullName evidence="3">HD/PDEase domain-containing protein</fullName>
    </recommendedName>
</protein>
<reference evidence="4 5" key="1">
    <citation type="submission" date="2024-02" db="EMBL/GenBank/DDBJ databases">
        <title>Chromosome-scale genome assembly of the rough periwinkle Littorina saxatilis.</title>
        <authorList>
            <person name="De Jode A."/>
            <person name="Faria R."/>
            <person name="Formenti G."/>
            <person name="Sims Y."/>
            <person name="Smith T.P."/>
            <person name="Tracey A."/>
            <person name="Wood J.M.D."/>
            <person name="Zagrodzka Z.B."/>
            <person name="Johannesson K."/>
            <person name="Butlin R.K."/>
            <person name="Leder E.H."/>
        </authorList>
    </citation>
    <scope>NUCLEOTIDE SEQUENCE [LARGE SCALE GENOMIC DNA]</scope>
    <source>
        <strain evidence="4">Snail1</strain>
        <tissue evidence="4">Muscle</tissue>
    </source>
</reference>
<dbReference type="GO" id="GO:0006203">
    <property type="term" value="P:dGTP catabolic process"/>
    <property type="evidence" value="ECO:0007669"/>
    <property type="project" value="TreeGrafter"/>
</dbReference>
<dbReference type="CDD" id="cd00077">
    <property type="entry name" value="HDc"/>
    <property type="match status" value="1"/>
</dbReference>
<organism evidence="4 5">
    <name type="scientific">Littorina saxatilis</name>
    <dbReference type="NCBI Taxonomy" id="31220"/>
    <lineage>
        <taxon>Eukaryota</taxon>
        <taxon>Metazoa</taxon>
        <taxon>Spiralia</taxon>
        <taxon>Lophotrochozoa</taxon>
        <taxon>Mollusca</taxon>
        <taxon>Gastropoda</taxon>
        <taxon>Caenogastropoda</taxon>
        <taxon>Littorinimorpha</taxon>
        <taxon>Littorinoidea</taxon>
        <taxon>Littorinidae</taxon>
        <taxon>Littorina</taxon>
    </lineage>
</organism>
<dbReference type="Gene3D" id="3.30.70.2760">
    <property type="match status" value="1"/>
</dbReference>
<dbReference type="EMBL" id="JBAMIC010000001">
    <property type="protein sequence ID" value="KAK7114410.1"/>
    <property type="molecule type" value="Genomic_DNA"/>
</dbReference>